<dbReference type="Gene3D" id="1.10.10.10">
    <property type="entry name" value="Winged helix-like DNA-binding domain superfamily/Winged helix DNA-binding domain"/>
    <property type="match status" value="1"/>
</dbReference>
<dbReference type="GO" id="GO:0006355">
    <property type="term" value="P:regulation of DNA-templated transcription"/>
    <property type="evidence" value="ECO:0007669"/>
    <property type="project" value="InterPro"/>
</dbReference>
<dbReference type="GO" id="GO:0003677">
    <property type="term" value="F:DNA binding"/>
    <property type="evidence" value="ECO:0007669"/>
    <property type="project" value="UniProtKB-KW"/>
</dbReference>
<feature type="domain" description="OmpR/PhoB-type" evidence="3">
    <location>
        <begin position="38"/>
        <end position="139"/>
    </location>
</feature>
<dbReference type="SMART" id="SM00862">
    <property type="entry name" value="Trans_reg_C"/>
    <property type="match status" value="1"/>
</dbReference>
<keyword evidence="1" id="KW-0238">DNA-binding</keyword>
<dbReference type="InterPro" id="IPR036388">
    <property type="entry name" value="WH-like_DNA-bd_sf"/>
</dbReference>
<dbReference type="Pfam" id="PF00486">
    <property type="entry name" value="Trans_reg_C"/>
    <property type="match status" value="1"/>
</dbReference>
<keyword evidence="2" id="KW-0472">Membrane</keyword>
<dbReference type="CDD" id="cd00383">
    <property type="entry name" value="trans_reg_C"/>
    <property type="match status" value="1"/>
</dbReference>
<dbReference type="PROSITE" id="PS51755">
    <property type="entry name" value="OMPR_PHOB"/>
    <property type="match status" value="1"/>
</dbReference>
<dbReference type="GO" id="GO:0000160">
    <property type="term" value="P:phosphorelay signal transduction system"/>
    <property type="evidence" value="ECO:0007669"/>
    <property type="project" value="InterPro"/>
</dbReference>
<proteinExistence type="predicted"/>
<evidence type="ECO:0000256" key="1">
    <source>
        <dbReference type="ARBA" id="ARBA00023125"/>
    </source>
</evidence>
<protein>
    <recommendedName>
        <fullName evidence="3">OmpR/PhoB-type domain-containing protein</fullName>
    </recommendedName>
</protein>
<dbReference type="EMBL" id="VSSQ01035307">
    <property type="protein sequence ID" value="MPM87503.1"/>
    <property type="molecule type" value="Genomic_DNA"/>
</dbReference>
<name>A0A645DF88_9ZZZZ</name>
<evidence type="ECO:0000259" key="3">
    <source>
        <dbReference type="PROSITE" id="PS51755"/>
    </source>
</evidence>
<dbReference type="InterPro" id="IPR001867">
    <property type="entry name" value="OmpR/PhoB-type_DNA-bd"/>
</dbReference>
<comment type="caution">
    <text evidence="4">The sequence shown here is derived from an EMBL/GenBank/DDBJ whole genome shotgun (WGS) entry which is preliminary data.</text>
</comment>
<evidence type="ECO:0000256" key="2">
    <source>
        <dbReference type="SAM" id="Phobius"/>
    </source>
</evidence>
<dbReference type="AlphaFoldDB" id="A0A645DF88"/>
<organism evidence="4">
    <name type="scientific">bioreactor metagenome</name>
    <dbReference type="NCBI Taxonomy" id="1076179"/>
    <lineage>
        <taxon>unclassified sequences</taxon>
        <taxon>metagenomes</taxon>
        <taxon>ecological metagenomes</taxon>
    </lineage>
</organism>
<evidence type="ECO:0000313" key="4">
    <source>
        <dbReference type="EMBL" id="MPM87503.1"/>
    </source>
</evidence>
<dbReference type="InterPro" id="IPR016032">
    <property type="entry name" value="Sig_transdc_resp-reg_C-effctor"/>
</dbReference>
<reference evidence="4" key="1">
    <citation type="submission" date="2019-08" db="EMBL/GenBank/DDBJ databases">
        <authorList>
            <person name="Kucharzyk K."/>
            <person name="Murdoch R.W."/>
            <person name="Higgins S."/>
            <person name="Loffler F."/>
        </authorList>
    </citation>
    <scope>NUCLEOTIDE SEQUENCE</scope>
</reference>
<feature type="transmembrane region" description="Helical" evidence="2">
    <location>
        <begin position="172"/>
        <end position="192"/>
    </location>
</feature>
<gene>
    <name evidence="4" type="ORF">SDC9_134599</name>
</gene>
<keyword evidence="2" id="KW-0812">Transmembrane</keyword>
<accession>A0A645DF88</accession>
<dbReference type="SUPFAM" id="SSF46894">
    <property type="entry name" value="C-terminal effector domain of the bipartite response regulators"/>
    <property type="match status" value="1"/>
</dbReference>
<keyword evidence="2" id="KW-1133">Transmembrane helix</keyword>
<sequence length="282" mass="31470">MVRYRTYTVTIFIQCSTLLSTDETLVICTPCHGIQESGSMKSIINDQVEYDSTRKSLKHRDTTIILSASTARLLELFIAHKNQQLHREFIIEEVWKKHGMAPSGHSLNKSISILRKAFSELGADNPIETLPRQGFLFHASVNDEQSSFSGDVPVRSVTETVNSPATPKRKNIVLFILLFAFLGSSVLILPALNSGATNFIYIRAIGDCELYTADDNNADKTKAFLSSDMWRKINATCHDGKKTIVFYDDNNLSAGNDLKENFLGICTLDKGGAARECENYLY</sequence>